<dbReference type="GO" id="GO:0000271">
    <property type="term" value="P:polysaccharide biosynthetic process"/>
    <property type="evidence" value="ECO:0007669"/>
    <property type="project" value="UniProtKB-KW"/>
</dbReference>
<dbReference type="AlphaFoldDB" id="A0A192D733"/>
<feature type="domain" description="Bacterial sugar transferase" evidence="3">
    <location>
        <begin position="5"/>
        <end position="172"/>
    </location>
</feature>
<name>A0A192D733_9SPHN</name>
<dbReference type="Proteomes" id="UP000078263">
    <property type="component" value="Chromosome"/>
</dbReference>
<dbReference type="GO" id="GO:0016780">
    <property type="term" value="F:phosphotransferase activity, for other substituted phosphate groups"/>
    <property type="evidence" value="ECO:0007669"/>
    <property type="project" value="TreeGrafter"/>
</dbReference>
<comment type="similarity">
    <text evidence="1">Belongs to the bacterial sugar transferase family.</text>
</comment>
<dbReference type="InterPro" id="IPR003362">
    <property type="entry name" value="Bact_transf"/>
</dbReference>
<dbReference type="EMBL" id="CP016033">
    <property type="protein sequence ID" value="ANK14313.1"/>
    <property type="molecule type" value="Genomic_DNA"/>
</dbReference>
<keyword evidence="4" id="KW-0808">Transferase</keyword>
<dbReference type="PANTHER" id="PTHR30576">
    <property type="entry name" value="COLANIC BIOSYNTHESIS UDP-GLUCOSE LIPID CARRIER TRANSFERASE"/>
    <property type="match status" value="1"/>
</dbReference>
<dbReference type="PANTHER" id="PTHR30576:SF8">
    <property type="entry name" value="UNDECAPRENYL-PHOSPHATE GALACTOSE PHOSPHOTRANSFERASE"/>
    <property type="match status" value="1"/>
</dbReference>
<evidence type="ECO:0000256" key="1">
    <source>
        <dbReference type="ARBA" id="ARBA00006464"/>
    </source>
</evidence>
<keyword evidence="5" id="KW-1185">Reference proteome</keyword>
<organism evidence="4 5">
    <name type="scientific">Erythrobacter neustonensis</name>
    <dbReference type="NCBI Taxonomy" id="1112"/>
    <lineage>
        <taxon>Bacteria</taxon>
        <taxon>Pseudomonadati</taxon>
        <taxon>Pseudomonadota</taxon>
        <taxon>Alphaproteobacteria</taxon>
        <taxon>Sphingomonadales</taxon>
        <taxon>Erythrobacteraceae</taxon>
        <taxon>Erythrobacter/Porphyrobacter group</taxon>
        <taxon>Erythrobacter</taxon>
    </lineage>
</organism>
<evidence type="ECO:0000259" key="3">
    <source>
        <dbReference type="Pfam" id="PF02397"/>
    </source>
</evidence>
<protein>
    <submittedName>
        <fullName evidence="4">UDP-galactose phosphate transferase</fullName>
    </submittedName>
</protein>
<accession>A0A192D733</accession>
<gene>
    <name evidence="4" type="ORF">A9D12_11305</name>
</gene>
<evidence type="ECO:0000313" key="4">
    <source>
        <dbReference type="EMBL" id="ANK14313.1"/>
    </source>
</evidence>
<evidence type="ECO:0000313" key="5">
    <source>
        <dbReference type="Proteomes" id="UP000078263"/>
    </source>
</evidence>
<reference evidence="4 5" key="1">
    <citation type="submission" date="2016-05" db="EMBL/GenBank/DDBJ databases">
        <title>Compelete Genome Sequence of Bacteriochlorophyll-Synthesizing Bacterium Porphyrobacter neustonensis DSM 9434.</title>
        <authorList>
            <person name="Shi X.-L."/>
            <person name="Wu Y.-H."/>
            <person name="Cheng H."/>
            <person name="Xu L."/>
            <person name="Zhang X.-Q."/>
            <person name="Wang C.-S."/>
            <person name="Xu X.-W."/>
        </authorList>
    </citation>
    <scope>NUCLEOTIDE SEQUENCE [LARGE SCALE GENOMIC DNA]</scope>
    <source>
        <strain evidence="4 5">DSM 9434</strain>
    </source>
</reference>
<keyword evidence="2" id="KW-0270">Exopolysaccharide synthesis</keyword>
<dbReference type="STRING" id="1112.A9D12_11305"/>
<evidence type="ECO:0000256" key="2">
    <source>
        <dbReference type="ARBA" id="ARBA00023169"/>
    </source>
</evidence>
<dbReference type="Pfam" id="PF02397">
    <property type="entry name" value="Bac_transf"/>
    <property type="match status" value="1"/>
</dbReference>
<sequence>MGARLLAIVLLAVLAPLMLLLALGVFASVGSPVLFRQTRSGQGGRTFAMLKFRSMHDAKGADGVLLPDDRRVTAFGRFLRRSRLDELPGLANIVTGDIAFVGPRPLLPETIRDLGPKGVARGTVKPGLTGWSQVNGNTKLPLDRKVELDLWYIANRSRWLDLRILARTFSVMTLGEKDTEAVRRAAHQGEKS</sequence>
<proteinExistence type="inferred from homology"/>
<dbReference type="KEGG" id="pns:A9D12_11305"/>